<dbReference type="Gene3D" id="3.40.50.300">
    <property type="entry name" value="P-loop containing nucleotide triphosphate hydrolases"/>
    <property type="match status" value="1"/>
</dbReference>
<sequence length="465" mass="51189">MGSDNSSSPDTNLSRSRSPSNNKVAALLTCFLLFLMFANSTNRTATQTSSLSDSDLQAEMNALDAEKSTLLRNINIMDTEKKTLRNNLRAPLASTSTTSPPPPATALPPTPPVTPPTPPSPSIAINTSGGPMQLYSSEFDSSSNPSVVDFPCPLRDDPDPTACKLECEDATCSRGVKVCETYVECTHVVYGGSKGEDLTGKFVTLKHEVVKEDLSALDNAFAKWSSEMTKETKPRTYVIISYGGSGSKMLSGWISDLPKSSVVTVKHMHDPNPPNVMRTFNRPLREATHNGDYRDRHIPGGLFSKDTALIPKDQYDDFRYVYIFKDPVEGLVSRYGHGHCVHVGGDCGSEQNFPTLDQYASGGKDSFHISNFFDKWTTSDPSREYPVLAINYHKIWDNVPSIVEALGLPASYAQSFPKRTETVRNNKTGSKEGHNNHSEDVREKLRGIYKSVRDKIFTMPAMTVI</sequence>
<dbReference type="InterPro" id="IPR027417">
    <property type="entry name" value="P-loop_NTPase"/>
</dbReference>
<accession>A0A9W7FEP8</accession>
<proteinExistence type="predicted"/>
<protein>
    <submittedName>
        <fullName evidence="2">Uncharacterized protein</fullName>
    </submittedName>
</protein>
<dbReference type="Proteomes" id="UP001165160">
    <property type="component" value="Unassembled WGS sequence"/>
</dbReference>
<evidence type="ECO:0000313" key="2">
    <source>
        <dbReference type="EMBL" id="GMI10724.1"/>
    </source>
</evidence>
<dbReference type="SUPFAM" id="SSF52540">
    <property type="entry name" value="P-loop containing nucleoside triphosphate hydrolases"/>
    <property type="match status" value="1"/>
</dbReference>
<comment type="caution">
    <text evidence="2">The sequence shown here is derived from an EMBL/GenBank/DDBJ whole genome shotgun (WGS) entry which is preliminary data.</text>
</comment>
<feature type="region of interest" description="Disordered" evidence="1">
    <location>
        <begin position="1"/>
        <end position="20"/>
    </location>
</feature>
<evidence type="ECO:0000256" key="1">
    <source>
        <dbReference type="SAM" id="MobiDB-lite"/>
    </source>
</evidence>
<reference evidence="3" key="1">
    <citation type="journal article" date="2023" name="Commun. Biol.">
        <title>Genome analysis of Parmales, the sister group of diatoms, reveals the evolutionary specialization of diatoms from phago-mixotrophs to photoautotrophs.</title>
        <authorList>
            <person name="Ban H."/>
            <person name="Sato S."/>
            <person name="Yoshikawa S."/>
            <person name="Yamada K."/>
            <person name="Nakamura Y."/>
            <person name="Ichinomiya M."/>
            <person name="Sato N."/>
            <person name="Blanc-Mathieu R."/>
            <person name="Endo H."/>
            <person name="Kuwata A."/>
            <person name="Ogata H."/>
        </authorList>
    </citation>
    <scope>NUCLEOTIDE SEQUENCE [LARGE SCALE GENOMIC DNA]</scope>
    <source>
        <strain evidence="3">NIES 3699</strain>
    </source>
</reference>
<dbReference type="EMBL" id="BRXX01000420">
    <property type="protein sequence ID" value="GMI10724.1"/>
    <property type="molecule type" value="Genomic_DNA"/>
</dbReference>
<keyword evidence="3" id="KW-1185">Reference proteome</keyword>
<dbReference type="AlphaFoldDB" id="A0A9W7FEP8"/>
<feature type="region of interest" description="Disordered" evidence="1">
    <location>
        <begin position="92"/>
        <end position="119"/>
    </location>
</feature>
<evidence type="ECO:0000313" key="3">
    <source>
        <dbReference type="Proteomes" id="UP001165160"/>
    </source>
</evidence>
<organism evidence="2 3">
    <name type="scientific">Triparma verrucosa</name>
    <dbReference type="NCBI Taxonomy" id="1606542"/>
    <lineage>
        <taxon>Eukaryota</taxon>
        <taxon>Sar</taxon>
        <taxon>Stramenopiles</taxon>
        <taxon>Ochrophyta</taxon>
        <taxon>Bolidophyceae</taxon>
        <taxon>Parmales</taxon>
        <taxon>Triparmaceae</taxon>
        <taxon>Triparma</taxon>
    </lineage>
</organism>
<name>A0A9W7FEP8_9STRA</name>
<feature type="compositionally biased region" description="Pro residues" evidence="1">
    <location>
        <begin position="99"/>
        <end position="119"/>
    </location>
</feature>
<gene>
    <name evidence="2" type="ORF">TrVE_jg2355</name>
</gene>